<dbReference type="InterPro" id="IPR001789">
    <property type="entry name" value="Sig_transdc_resp-reg_receiver"/>
</dbReference>
<evidence type="ECO:0000256" key="1">
    <source>
        <dbReference type="ARBA" id="ARBA00022553"/>
    </source>
</evidence>
<evidence type="ECO:0000256" key="5">
    <source>
        <dbReference type="PROSITE-ProRule" id="PRU00169"/>
    </source>
</evidence>
<dbReference type="Proteomes" id="UP000236732">
    <property type="component" value="Unassembled WGS sequence"/>
</dbReference>
<dbReference type="OrthoDB" id="5476461at2"/>
<dbReference type="CDD" id="cd17535">
    <property type="entry name" value="REC_NarL-like"/>
    <property type="match status" value="1"/>
</dbReference>
<dbReference type="GO" id="GO:0006355">
    <property type="term" value="P:regulation of DNA-templated transcription"/>
    <property type="evidence" value="ECO:0007669"/>
    <property type="project" value="InterPro"/>
</dbReference>
<dbReference type="PANTHER" id="PTHR43214:SF24">
    <property type="entry name" value="TRANSCRIPTIONAL REGULATORY PROTEIN NARL-RELATED"/>
    <property type="match status" value="1"/>
</dbReference>
<keyword evidence="2" id="KW-0805">Transcription regulation</keyword>
<dbReference type="CDD" id="cd06170">
    <property type="entry name" value="LuxR_C_like"/>
    <property type="match status" value="1"/>
</dbReference>
<gene>
    <name evidence="8" type="ORF">SAMN05444920_114130</name>
</gene>
<dbReference type="SMART" id="SM00421">
    <property type="entry name" value="HTH_LUXR"/>
    <property type="match status" value="1"/>
</dbReference>
<dbReference type="InterPro" id="IPR039420">
    <property type="entry name" value="WalR-like"/>
</dbReference>
<evidence type="ECO:0000256" key="4">
    <source>
        <dbReference type="ARBA" id="ARBA00023163"/>
    </source>
</evidence>
<organism evidence="8 9">
    <name type="scientific">Nonomuraea solani</name>
    <dbReference type="NCBI Taxonomy" id="1144553"/>
    <lineage>
        <taxon>Bacteria</taxon>
        <taxon>Bacillati</taxon>
        <taxon>Actinomycetota</taxon>
        <taxon>Actinomycetes</taxon>
        <taxon>Streptosporangiales</taxon>
        <taxon>Streptosporangiaceae</taxon>
        <taxon>Nonomuraea</taxon>
    </lineage>
</organism>
<dbReference type="Pfam" id="PF00072">
    <property type="entry name" value="Response_reg"/>
    <property type="match status" value="1"/>
</dbReference>
<dbReference type="SMART" id="SM00448">
    <property type="entry name" value="REC"/>
    <property type="match status" value="1"/>
</dbReference>
<accession>A0A1H6ET23</accession>
<dbReference type="InterPro" id="IPR011006">
    <property type="entry name" value="CheY-like_superfamily"/>
</dbReference>
<keyword evidence="9" id="KW-1185">Reference proteome</keyword>
<dbReference type="EMBL" id="FNVT01000014">
    <property type="protein sequence ID" value="SEG99854.1"/>
    <property type="molecule type" value="Genomic_DNA"/>
</dbReference>
<dbReference type="InterPro" id="IPR058245">
    <property type="entry name" value="NreC/VraR/RcsB-like_REC"/>
</dbReference>
<dbReference type="InterPro" id="IPR016032">
    <property type="entry name" value="Sig_transdc_resp-reg_C-effctor"/>
</dbReference>
<sequence>MPRIECPGGGDYGLVVTPLRIVIAEDNLLVRAGIQALIATEADVEVIGVCSGYDALMTTVGVERPDVVVTDIRMPPTLTDEGIRAATTMRATHPEVAVLVLSQFLDPGYLLALIAQGSSRRGYLLKERIAAPGELVSAVRTVASGGSFIDSVVVDSLVSAKTRNEAGAMRQLTPRERETLAEVAAGRSNLAIAAGFGVSERAVEKYINSIFLKLGLRGDRDTNRRVKAVLMFLDSGAAANSGR</sequence>
<evidence type="ECO:0000313" key="8">
    <source>
        <dbReference type="EMBL" id="SEG99854.1"/>
    </source>
</evidence>
<proteinExistence type="predicted"/>
<evidence type="ECO:0000259" key="7">
    <source>
        <dbReference type="PROSITE" id="PS50110"/>
    </source>
</evidence>
<keyword evidence="4" id="KW-0804">Transcription</keyword>
<evidence type="ECO:0000259" key="6">
    <source>
        <dbReference type="PROSITE" id="PS50043"/>
    </source>
</evidence>
<protein>
    <submittedName>
        <fullName evidence="8">DNA-binding response regulator, NarL/FixJ family, contains REC and HTH domains</fullName>
    </submittedName>
</protein>
<feature type="domain" description="HTH luxR-type" evidence="6">
    <location>
        <begin position="165"/>
        <end position="236"/>
    </location>
</feature>
<dbReference type="InterPro" id="IPR000792">
    <property type="entry name" value="Tscrpt_reg_LuxR_C"/>
</dbReference>
<dbReference type="PRINTS" id="PR00038">
    <property type="entry name" value="HTHLUXR"/>
</dbReference>
<feature type="modified residue" description="4-aspartylphosphate" evidence="5">
    <location>
        <position position="71"/>
    </location>
</feature>
<keyword evidence="3 8" id="KW-0238">DNA-binding</keyword>
<dbReference type="PROSITE" id="PS50110">
    <property type="entry name" value="RESPONSE_REGULATORY"/>
    <property type="match status" value="1"/>
</dbReference>
<dbReference type="GO" id="GO:0003677">
    <property type="term" value="F:DNA binding"/>
    <property type="evidence" value="ECO:0007669"/>
    <property type="project" value="UniProtKB-KW"/>
</dbReference>
<dbReference type="SUPFAM" id="SSF52172">
    <property type="entry name" value="CheY-like"/>
    <property type="match status" value="1"/>
</dbReference>
<evidence type="ECO:0000256" key="3">
    <source>
        <dbReference type="ARBA" id="ARBA00023125"/>
    </source>
</evidence>
<dbReference type="AlphaFoldDB" id="A0A1H6ET23"/>
<dbReference type="Gene3D" id="3.40.50.2300">
    <property type="match status" value="1"/>
</dbReference>
<dbReference type="SUPFAM" id="SSF46894">
    <property type="entry name" value="C-terminal effector domain of the bipartite response regulators"/>
    <property type="match status" value="1"/>
</dbReference>
<dbReference type="PROSITE" id="PS50043">
    <property type="entry name" value="HTH_LUXR_2"/>
    <property type="match status" value="1"/>
</dbReference>
<evidence type="ECO:0000313" key="9">
    <source>
        <dbReference type="Proteomes" id="UP000236732"/>
    </source>
</evidence>
<reference evidence="8 9" key="1">
    <citation type="submission" date="2016-10" db="EMBL/GenBank/DDBJ databases">
        <authorList>
            <person name="de Groot N.N."/>
        </authorList>
    </citation>
    <scope>NUCLEOTIDE SEQUENCE [LARGE SCALE GENOMIC DNA]</scope>
    <source>
        <strain evidence="8 9">CGMCC 4.7037</strain>
    </source>
</reference>
<evidence type="ECO:0000256" key="2">
    <source>
        <dbReference type="ARBA" id="ARBA00023015"/>
    </source>
</evidence>
<dbReference type="Pfam" id="PF00196">
    <property type="entry name" value="GerE"/>
    <property type="match status" value="1"/>
</dbReference>
<dbReference type="GO" id="GO:0000160">
    <property type="term" value="P:phosphorelay signal transduction system"/>
    <property type="evidence" value="ECO:0007669"/>
    <property type="project" value="InterPro"/>
</dbReference>
<keyword evidence="1 5" id="KW-0597">Phosphoprotein</keyword>
<dbReference type="PANTHER" id="PTHR43214">
    <property type="entry name" value="TWO-COMPONENT RESPONSE REGULATOR"/>
    <property type="match status" value="1"/>
</dbReference>
<name>A0A1H6ET23_9ACTN</name>
<feature type="domain" description="Response regulatory" evidence="7">
    <location>
        <begin position="20"/>
        <end position="143"/>
    </location>
</feature>